<evidence type="ECO:0000313" key="1">
    <source>
        <dbReference type="EMBL" id="KAJ8671324.1"/>
    </source>
</evidence>
<dbReference type="Proteomes" id="UP001239111">
    <property type="component" value="Chromosome 3"/>
</dbReference>
<dbReference type="EMBL" id="CM056743">
    <property type="protein sequence ID" value="KAJ8671324.1"/>
    <property type="molecule type" value="Genomic_DNA"/>
</dbReference>
<evidence type="ECO:0000313" key="2">
    <source>
        <dbReference type="Proteomes" id="UP001239111"/>
    </source>
</evidence>
<name>A0ACC2NJL8_9HYME</name>
<gene>
    <name evidence="1" type="ORF">QAD02_002583</name>
</gene>
<comment type="caution">
    <text evidence="1">The sequence shown here is derived from an EMBL/GenBank/DDBJ whole genome shotgun (WGS) entry which is preliminary data.</text>
</comment>
<proteinExistence type="predicted"/>
<sequence length="202" mass="21950">MSAKSELKLPITLYKDDDIKISISTIDTDSNKTENTKSSDNISTAHRKLIEHGLSGISNQIVVKMMPVVESVIETKEDGEVDSCRGKDVLQSQDISNLESEQYVEEDLSEFFATARENPPDLEVHAAAEASGPEPAAAEFQVQAAAEPARADAGPIQNQNVAKPGPDPASRPAPDAAQEQQRVEMAHPARKFYFCHLALDHA</sequence>
<organism evidence="1 2">
    <name type="scientific">Eretmocerus hayati</name>
    <dbReference type="NCBI Taxonomy" id="131215"/>
    <lineage>
        <taxon>Eukaryota</taxon>
        <taxon>Metazoa</taxon>
        <taxon>Ecdysozoa</taxon>
        <taxon>Arthropoda</taxon>
        <taxon>Hexapoda</taxon>
        <taxon>Insecta</taxon>
        <taxon>Pterygota</taxon>
        <taxon>Neoptera</taxon>
        <taxon>Endopterygota</taxon>
        <taxon>Hymenoptera</taxon>
        <taxon>Apocrita</taxon>
        <taxon>Proctotrupomorpha</taxon>
        <taxon>Chalcidoidea</taxon>
        <taxon>Aphelinidae</taxon>
        <taxon>Aphelininae</taxon>
        <taxon>Eretmocerus</taxon>
    </lineage>
</organism>
<accession>A0ACC2NJL8</accession>
<protein>
    <submittedName>
        <fullName evidence="1">Uncharacterized protein</fullName>
    </submittedName>
</protein>
<keyword evidence="2" id="KW-1185">Reference proteome</keyword>
<reference evidence="1" key="1">
    <citation type="submission" date="2023-04" db="EMBL/GenBank/DDBJ databases">
        <title>A chromosome-level genome assembly of the parasitoid wasp Eretmocerus hayati.</title>
        <authorList>
            <person name="Zhong Y."/>
            <person name="Liu S."/>
            <person name="Liu Y."/>
        </authorList>
    </citation>
    <scope>NUCLEOTIDE SEQUENCE</scope>
    <source>
        <strain evidence="1">ZJU_SS_LIU_2023</strain>
    </source>
</reference>